<dbReference type="SMART" id="SM00443">
    <property type="entry name" value="G_patch"/>
    <property type="match status" value="1"/>
</dbReference>
<protein>
    <recommendedName>
        <fullName evidence="6">omega-amidase</fullName>
        <ecNumber evidence="6">3.5.1.3</ecNumber>
    </recommendedName>
    <alternativeName>
        <fullName evidence="7">Nitrilase homolog 2</fullName>
    </alternativeName>
</protein>
<dbReference type="GO" id="GO:0005739">
    <property type="term" value="C:mitochondrion"/>
    <property type="evidence" value="ECO:0007669"/>
    <property type="project" value="TreeGrafter"/>
</dbReference>
<keyword evidence="3" id="KW-0378">Hydrolase</keyword>
<comment type="subcellular location">
    <subcellularLocation>
        <location evidence="1">Nucleus</location>
    </subcellularLocation>
</comment>
<dbReference type="PANTHER" id="PTHR23088:SF30">
    <property type="entry name" value="OMEGA-AMIDASE NIT2"/>
    <property type="match status" value="1"/>
</dbReference>
<evidence type="ECO:0000313" key="12">
    <source>
        <dbReference type="EMBL" id="TGZ41407.1"/>
    </source>
</evidence>
<dbReference type="Pfam" id="PF00795">
    <property type="entry name" value="CN_hydrolase"/>
    <property type="match status" value="1"/>
</dbReference>
<gene>
    <name evidence="12" type="ORF">DBV15_06632</name>
</gene>
<evidence type="ECO:0000256" key="5">
    <source>
        <dbReference type="ARBA" id="ARBA00036637"/>
    </source>
</evidence>
<feature type="domain" description="G-patch" evidence="10">
    <location>
        <begin position="182"/>
        <end position="204"/>
    </location>
</feature>
<proteinExistence type="inferred from homology"/>
<dbReference type="STRING" id="300112.A0A4S2K2M0"/>
<evidence type="ECO:0000313" key="13">
    <source>
        <dbReference type="Proteomes" id="UP000310200"/>
    </source>
</evidence>
<dbReference type="GO" id="GO:0006541">
    <property type="term" value="P:glutamine metabolic process"/>
    <property type="evidence" value="ECO:0007669"/>
    <property type="project" value="TreeGrafter"/>
</dbReference>
<dbReference type="FunFam" id="3.60.110.10:FF:000002">
    <property type="entry name" value="Nitrilase family member 2"/>
    <property type="match status" value="1"/>
</dbReference>
<evidence type="ECO:0000256" key="9">
    <source>
        <dbReference type="SAM" id="MobiDB-lite"/>
    </source>
</evidence>
<evidence type="ECO:0000256" key="8">
    <source>
        <dbReference type="ARBA" id="ARBA00048745"/>
    </source>
</evidence>
<dbReference type="PROSITE" id="PS50174">
    <property type="entry name" value="G_PATCH"/>
    <property type="match status" value="1"/>
</dbReference>
<feature type="domain" description="CN hydrolase" evidence="11">
    <location>
        <begin position="459"/>
        <end position="700"/>
    </location>
</feature>
<comment type="catalytic activity">
    <reaction evidence="5">
        <text>2-oxoglutaramate + H2O = 2-oxoglutarate + NH4(+)</text>
        <dbReference type="Rhea" id="RHEA:32963"/>
        <dbReference type="ChEBI" id="CHEBI:15377"/>
        <dbReference type="ChEBI" id="CHEBI:16769"/>
        <dbReference type="ChEBI" id="CHEBI:16810"/>
        <dbReference type="ChEBI" id="CHEBI:28938"/>
        <dbReference type="EC" id="3.5.1.3"/>
    </reaction>
    <physiologicalReaction direction="left-to-right" evidence="5">
        <dbReference type="Rhea" id="RHEA:32964"/>
    </physiologicalReaction>
</comment>
<dbReference type="InterPro" id="IPR026822">
    <property type="entry name" value="Spp2/MOS2_G-patch"/>
</dbReference>
<dbReference type="Proteomes" id="UP000310200">
    <property type="component" value="Unassembled WGS sequence"/>
</dbReference>
<evidence type="ECO:0000256" key="3">
    <source>
        <dbReference type="ARBA" id="ARBA00022801"/>
    </source>
</evidence>
<dbReference type="InterPro" id="IPR036526">
    <property type="entry name" value="C-N_Hydrolase_sf"/>
</dbReference>
<comment type="catalytic activity">
    <reaction evidence="8">
        <text>2-oxosuccinamate + H2O = oxaloacetate + NH4(+)</text>
        <dbReference type="Rhea" id="RHEA:59412"/>
        <dbReference type="ChEBI" id="CHEBI:15377"/>
        <dbReference type="ChEBI" id="CHEBI:16452"/>
        <dbReference type="ChEBI" id="CHEBI:28938"/>
        <dbReference type="ChEBI" id="CHEBI:57735"/>
        <dbReference type="EC" id="3.5.1.3"/>
    </reaction>
    <physiologicalReaction direction="left-to-right" evidence="8">
        <dbReference type="Rhea" id="RHEA:59413"/>
    </physiologicalReaction>
</comment>
<dbReference type="EMBL" id="QBLH01003241">
    <property type="protein sequence ID" value="TGZ41407.1"/>
    <property type="molecule type" value="Genomic_DNA"/>
</dbReference>
<dbReference type="Pfam" id="PF12656">
    <property type="entry name" value="G-patch_2"/>
    <property type="match status" value="1"/>
</dbReference>
<dbReference type="GO" id="GO:0003676">
    <property type="term" value="F:nucleic acid binding"/>
    <property type="evidence" value="ECO:0007669"/>
    <property type="project" value="InterPro"/>
</dbReference>
<dbReference type="CDD" id="cd13152">
    <property type="entry name" value="KOW_GPKOW_A"/>
    <property type="match status" value="1"/>
</dbReference>
<feature type="compositionally biased region" description="Basic residues" evidence="9">
    <location>
        <begin position="345"/>
        <end position="369"/>
    </location>
</feature>
<dbReference type="Gene3D" id="3.60.110.10">
    <property type="entry name" value="Carbon-nitrogen hydrolase"/>
    <property type="match status" value="1"/>
</dbReference>
<feature type="compositionally biased region" description="Basic residues" evidence="9">
    <location>
        <begin position="446"/>
        <end position="455"/>
    </location>
</feature>
<name>A0A4S2K2M0_9HYME</name>
<evidence type="ECO:0000259" key="11">
    <source>
        <dbReference type="PROSITE" id="PS50263"/>
    </source>
</evidence>
<sequence>MAEESKKISFGFAKSIKKPILDKQKLYEEKKVDYIECLDEKAIKVIGKEEKKEEPLIIPLLESNTWHNRIISKIDASKSKTSKDVIQNVKVKEESKEVSNGVLTSRNKAVSSSNVQIKTDVSTESKTTLTLDEQAAKEIIEDLKSTEKNQDELCDITLSLVKGQDLKGAEESTLEDYEKVPPSIFGSAMLRGMGWKPGEGIGKNPKLVTPTVPELRPIGMGLGADKIALQKHDGKTWKEEEELRIEKGSFIKIIAGKRSNAYGQIEGFDDAGRLIVKMALNGNIVSVNEGIVQVVTKAEYSKNSKVLNAAKYEEHKKKEDASKPRSASLENFSTNGNSDSDIPDRKRKHKENHHAHGHRSKKSSKKSKSQRRDSSDREKESDSDSDRDRDRDRDRDNKKGNKTRRGSSSSDRTKKTKKSRKHKGRDKERERREDKVSGPLESFDRRKSKKHRRSRSSTFRLALVQLAVGDDKATNVSRAVSFIERAKQERADIVTLPECFNSPYGTYAESIPDGETSAALSEAARKNNVYVIGGTIPERSNDDKLYNTCTVWGPDGNLIAKHRKMHLFDIDIKGKFTFRESDALSAGASLTMFEAKGCKIGIGICYDIRFEEMARLYRNKGCQMLIYPAAFNMTTGPLQWSLLQRARANDNQLYVACVSPARGSPPGYVAWGHTQLTNPWGEIINELDAAEDMVVSDIDLKIVDQVRAQIPTFDQRRTDLYDTVWKKEN</sequence>
<reference evidence="12 13" key="1">
    <citation type="journal article" date="2019" name="Philos. Trans. R. Soc. Lond., B, Biol. Sci.">
        <title>Ant behaviour and brain gene expression of defending hosts depend on the ecological success of the intruding social parasite.</title>
        <authorList>
            <person name="Kaur R."/>
            <person name="Stoldt M."/>
            <person name="Jongepier E."/>
            <person name="Feldmeyer B."/>
            <person name="Menzel F."/>
            <person name="Bornberg-Bauer E."/>
            <person name="Foitzik S."/>
        </authorList>
    </citation>
    <scope>NUCLEOTIDE SEQUENCE [LARGE SCALE GENOMIC DNA]</scope>
    <source>
        <tissue evidence="12">Whole body</tissue>
    </source>
</reference>
<evidence type="ECO:0000256" key="6">
    <source>
        <dbReference type="ARBA" id="ARBA00039118"/>
    </source>
</evidence>
<organism evidence="12 13">
    <name type="scientific">Temnothorax longispinosus</name>
    <dbReference type="NCBI Taxonomy" id="300112"/>
    <lineage>
        <taxon>Eukaryota</taxon>
        <taxon>Metazoa</taxon>
        <taxon>Ecdysozoa</taxon>
        <taxon>Arthropoda</taxon>
        <taxon>Hexapoda</taxon>
        <taxon>Insecta</taxon>
        <taxon>Pterygota</taxon>
        <taxon>Neoptera</taxon>
        <taxon>Endopterygota</taxon>
        <taxon>Hymenoptera</taxon>
        <taxon>Apocrita</taxon>
        <taxon>Aculeata</taxon>
        <taxon>Formicoidea</taxon>
        <taxon>Formicidae</taxon>
        <taxon>Myrmicinae</taxon>
        <taxon>Temnothorax</taxon>
    </lineage>
</organism>
<evidence type="ECO:0000256" key="1">
    <source>
        <dbReference type="ARBA" id="ARBA00004123"/>
    </source>
</evidence>
<dbReference type="EC" id="3.5.1.3" evidence="6"/>
<feature type="compositionally biased region" description="Basic and acidic residues" evidence="9">
    <location>
        <begin position="370"/>
        <end position="399"/>
    </location>
</feature>
<dbReference type="SUPFAM" id="SSF56317">
    <property type="entry name" value="Carbon-nitrogen hydrolase"/>
    <property type="match status" value="1"/>
</dbReference>
<feature type="compositionally biased region" description="Basic and acidic residues" evidence="9">
    <location>
        <begin position="314"/>
        <end position="323"/>
    </location>
</feature>
<dbReference type="InterPro" id="IPR000467">
    <property type="entry name" value="G_patch_dom"/>
</dbReference>
<comment type="caution">
    <text evidence="12">The sequence shown here is derived from an EMBL/GenBank/DDBJ whole genome shotgun (WGS) entry which is preliminary data.</text>
</comment>
<evidence type="ECO:0000256" key="2">
    <source>
        <dbReference type="ARBA" id="ARBA00010613"/>
    </source>
</evidence>
<evidence type="ECO:0000256" key="7">
    <source>
        <dbReference type="ARBA" id="ARBA00041576"/>
    </source>
</evidence>
<feature type="compositionally biased region" description="Basic residues" evidence="9">
    <location>
        <begin position="414"/>
        <end position="424"/>
    </location>
</feature>
<dbReference type="PANTHER" id="PTHR23088">
    <property type="entry name" value="NITRILASE-RELATED"/>
    <property type="match status" value="1"/>
</dbReference>
<dbReference type="GO" id="GO:0006107">
    <property type="term" value="P:oxaloacetate metabolic process"/>
    <property type="evidence" value="ECO:0007669"/>
    <property type="project" value="TreeGrafter"/>
</dbReference>
<dbReference type="PROSITE" id="PS50263">
    <property type="entry name" value="CN_HYDROLASE"/>
    <property type="match status" value="1"/>
</dbReference>
<evidence type="ECO:0000256" key="4">
    <source>
        <dbReference type="ARBA" id="ARBA00023242"/>
    </source>
</evidence>
<dbReference type="GO" id="GO:0006528">
    <property type="term" value="P:asparagine metabolic process"/>
    <property type="evidence" value="ECO:0007669"/>
    <property type="project" value="TreeGrafter"/>
</dbReference>
<feature type="compositionally biased region" description="Polar residues" evidence="9">
    <location>
        <begin position="328"/>
        <end position="340"/>
    </location>
</feature>
<dbReference type="InterPro" id="IPR003010">
    <property type="entry name" value="C-N_Hydrolase"/>
</dbReference>
<dbReference type="AlphaFoldDB" id="A0A4S2K2M0"/>
<dbReference type="InterPro" id="IPR041993">
    <property type="entry name" value="GPKOW_KOW1"/>
</dbReference>
<dbReference type="GO" id="GO:0005634">
    <property type="term" value="C:nucleus"/>
    <property type="evidence" value="ECO:0007669"/>
    <property type="project" value="UniProtKB-SubCell"/>
</dbReference>
<dbReference type="GO" id="GO:0050152">
    <property type="term" value="F:omega-amidase activity"/>
    <property type="evidence" value="ECO:0007669"/>
    <property type="project" value="UniProtKB-EC"/>
</dbReference>
<dbReference type="CDD" id="cd07572">
    <property type="entry name" value="nit"/>
    <property type="match status" value="1"/>
</dbReference>
<keyword evidence="4" id="KW-0539">Nucleus</keyword>
<accession>A0A4S2K2M0</accession>
<feature type="compositionally biased region" description="Basic and acidic residues" evidence="9">
    <location>
        <begin position="425"/>
        <end position="436"/>
    </location>
</feature>
<keyword evidence="13" id="KW-1185">Reference proteome</keyword>
<comment type="similarity">
    <text evidence="2">Belongs to the carbon-nitrogen hydrolase superfamily. NIT1/NIT2 family.</text>
</comment>
<evidence type="ECO:0000259" key="10">
    <source>
        <dbReference type="PROSITE" id="PS50174"/>
    </source>
</evidence>
<dbReference type="InterPro" id="IPR045254">
    <property type="entry name" value="Nit1/2_C-N_Hydrolase"/>
</dbReference>
<feature type="region of interest" description="Disordered" evidence="9">
    <location>
        <begin position="314"/>
        <end position="457"/>
    </location>
</feature>